<sequence>MLVKEVDFKLLDFVETVDGNCYTIGFLDNVYKKTISKKTAYSMYDRGQIIRKSEMIKGEIVFENLLP</sequence>
<organism evidence="1 2">
    <name type="scientific">Metaplanococcus flavidus</name>
    <dbReference type="NCBI Taxonomy" id="569883"/>
    <lineage>
        <taxon>Bacteria</taxon>
        <taxon>Bacillati</taxon>
        <taxon>Bacillota</taxon>
        <taxon>Bacilli</taxon>
        <taxon>Bacillales</taxon>
        <taxon>Caryophanaceae</taxon>
        <taxon>Metaplanococcus</taxon>
    </lineage>
</organism>
<keyword evidence="2" id="KW-1185">Reference proteome</keyword>
<protein>
    <submittedName>
        <fullName evidence="1">Uncharacterized protein</fullName>
    </submittedName>
</protein>
<accession>A0ABW3L645</accession>
<dbReference type="RefSeq" id="WP_144840540.1">
    <property type="nucleotide sequence ID" value="NZ_JBHTKI010000002.1"/>
</dbReference>
<evidence type="ECO:0000313" key="2">
    <source>
        <dbReference type="Proteomes" id="UP001597109"/>
    </source>
</evidence>
<name>A0ABW3L645_9BACL</name>
<dbReference type="Proteomes" id="UP001597109">
    <property type="component" value="Unassembled WGS sequence"/>
</dbReference>
<reference evidence="2" key="1">
    <citation type="journal article" date="2019" name="Int. J. Syst. Evol. Microbiol.">
        <title>The Global Catalogue of Microorganisms (GCM) 10K type strain sequencing project: providing services to taxonomists for standard genome sequencing and annotation.</title>
        <authorList>
            <consortium name="The Broad Institute Genomics Platform"/>
            <consortium name="The Broad Institute Genome Sequencing Center for Infectious Disease"/>
            <person name="Wu L."/>
            <person name="Ma J."/>
        </authorList>
    </citation>
    <scope>NUCLEOTIDE SEQUENCE [LARGE SCALE GENOMIC DNA]</scope>
    <source>
        <strain evidence="2">CCUG 56756</strain>
    </source>
</reference>
<evidence type="ECO:0000313" key="1">
    <source>
        <dbReference type="EMBL" id="MFD1030028.1"/>
    </source>
</evidence>
<gene>
    <name evidence="1" type="ORF">ACFQ1X_01055</name>
</gene>
<comment type="caution">
    <text evidence="1">The sequence shown here is derived from an EMBL/GenBank/DDBJ whole genome shotgun (WGS) entry which is preliminary data.</text>
</comment>
<dbReference type="EMBL" id="JBHTKI010000002">
    <property type="protein sequence ID" value="MFD1030028.1"/>
    <property type="molecule type" value="Genomic_DNA"/>
</dbReference>
<proteinExistence type="predicted"/>